<proteinExistence type="predicted"/>
<name>A0A6C0ITA3_9ZZZZ</name>
<accession>A0A6C0ITA3</accession>
<reference evidence="1" key="1">
    <citation type="journal article" date="2020" name="Nature">
        <title>Giant virus diversity and host interactions through global metagenomics.</title>
        <authorList>
            <person name="Schulz F."/>
            <person name="Roux S."/>
            <person name="Paez-Espino D."/>
            <person name="Jungbluth S."/>
            <person name="Walsh D.A."/>
            <person name="Denef V.J."/>
            <person name="McMahon K.D."/>
            <person name="Konstantinidis K.T."/>
            <person name="Eloe-Fadrosh E.A."/>
            <person name="Kyrpides N.C."/>
            <person name="Woyke T."/>
        </authorList>
    </citation>
    <scope>NUCLEOTIDE SEQUENCE</scope>
    <source>
        <strain evidence="1">GVMAG-M-3300024301-20</strain>
    </source>
</reference>
<dbReference type="AlphaFoldDB" id="A0A6C0ITA3"/>
<protein>
    <submittedName>
        <fullName evidence="1">Uncharacterized protein</fullName>
    </submittedName>
</protein>
<organism evidence="1">
    <name type="scientific">viral metagenome</name>
    <dbReference type="NCBI Taxonomy" id="1070528"/>
    <lineage>
        <taxon>unclassified sequences</taxon>
        <taxon>metagenomes</taxon>
        <taxon>organismal metagenomes</taxon>
    </lineage>
</organism>
<sequence>MDSKQFYKYLADKIFEISKEDYYGIKCETHCQRINNLLDELTNYTNNQSVSTIDNRILNQLKISIIEFIDIRNYEINPKNKK</sequence>
<dbReference type="EMBL" id="MN740248">
    <property type="protein sequence ID" value="QHT95939.1"/>
    <property type="molecule type" value="Genomic_DNA"/>
</dbReference>
<evidence type="ECO:0000313" key="1">
    <source>
        <dbReference type="EMBL" id="QHT95939.1"/>
    </source>
</evidence>